<evidence type="ECO:0000313" key="3">
    <source>
        <dbReference type="Proteomes" id="UP001458880"/>
    </source>
</evidence>
<name>A0AAW1KHR5_POPJA</name>
<feature type="region of interest" description="Disordered" evidence="1">
    <location>
        <begin position="1"/>
        <end position="46"/>
    </location>
</feature>
<evidence type="ECO:0000256" key="1">
    <source>
        <dbReference type="SAM" id="MobiDB-lite"/>
    </source>
</evidence>
<dbReference type="AlphaFoldDB" id="A0AAW1KHR5"/>
<accession>A0AAW1KHR5</accession>
<proteinExistence type="predicted"/>
<comment type="caution">
    <text evidence="2">The sequence shown here is derived from an EMBL/GenBank/DDBJ whole genome shotgun (WGS) entry which is preliminary data.</text>
</comment>
<dbReference type="Proteomes" id="UP001458880">
    <property type="component" value="Unassembled WGS sequence"/>
</dbReference>
<organism evidence="2 3">
    <name type="scientific">Popillia japonica</name>
    <name type="common">Japanese beetle</name>
    <dbReference type="NCBI Taxonomy" id="7064"/>
    <lineage>
        <taxon>Eukaryota</taxon>
        <taxon>Metazoa</taxon>
        <taxon>Ecdysozoa</taxon>
        <taxon>Arthropoda</taxon>
        <taxon>Hexapoda</taxon>
        <taxon>Insecta</taxon>
        <taxon>Pterygota</taxon>
        <taxon>Neoptera</taxon>
        <taxon>Endopterygota</taxon>
        <taxon>Coleoptera</taxon>
        <taxon>Polyphaga</taxon>
        <taxon>Scarabaeiformia</taxon>
        <taxon>Scarabaeidae</taxon>
        <taxon>Rutelinae</taxon>
        <taxon>Popillia</taxon>
    </lineage>
</organism>
<keyword evidence="3" id="KW-1185">Reference proteome</keyword>
<sequence length="96" mass="10243">MPAHTLAPNTPSRSRSRKATADRGEQGMDGGGGYEAASSRRLPTQTRLNIGAGGYYSRLRCHHRLGGSEPADNGLPPEFMRTSFTRATGGRGRGDI</sequence>
<evidence type="ECO:0000313" key="2">
    <source>
        <dbReference type="EMBL" id="KAK9719196.1"/>
    </source>
</evidence>
<protein>
    <submittedName>
        <fullName evidence="2">Uncharacterized protein</fullName>
    </submittedName>
</protein>
<gene>
    <name evidence="2" type="ORF">QE152_g22806</name>
</gene>
<dbReference type="EMBL" id="JASPKY010000222">
    <property type="protein sequence ID" value="KAK9719196.1"/>
    <property type="molecule type" value="Genomic_DNA"/>
</dbReference>
<feature type="region of interest" description="Disordered" evidence="1">
    <location>
        <begin position="67"/>
        <end position="96"/>
    </location>
</feature>
<reference evidence="2 3" key="1">
    <citation type="journal article" date="2024" name="BMC Genomics">
        <title>De novo assembly and annotation of Popillia japonica's genome with initial clues to its potential as an invasive pest.</title>
        <authorList>
            <person name="Cucini C."/>
            <person name="Boschi S."/>
            <person name="Funari R."/>
            <person name="Cardaioli E."/>
            <person name="Iannotti N."/>
            <person name="Marturano G."/>
            <person name="Paoli F."/>
            <person name="Bruttini M."/>
            <person name="Carapelli A."/>
            <person name="Frati F."/>
            <person name="Nardi F."/>
        </authorList>
    </citation>
    <scope>NUCLEOTIDE SEQUENCE [LARGE SCALE GENOMIC DNA]</scope>
    <source>
        <strain evidence="2">DMR45628</strain>
    </source>
</reference>